<dbReference type="Proteomes" id="UP000502996">
    <property type="component" value="Chromosome"/>
</dbReference>
<feature type="transmembrane region" description="Helical" evidence="1">
    <location>
        <begin position="264"/>
        <end position="285"/>
    </location>
</feature>
<dbReference type="RefSeq" id="WP_165236577.1">
    <property type="nucleotide sequence ID" value="NZ_CP049257.1"/>
</dbReference>
<gene>
    <name evidence="2" type="ORF">G5V58_19860</name>
</gene>
<feature type="transmembrane region" description="Helical" evidence="1">
    <location>
        <begin position="297"/>
        <end position="317"/>
    </location>
</feature>
<evidence type="ECO:0000256" key="1">
    <source>
        <dbReference type="SAM" id="Phobius"/>
    </source>
</evidence>
<name>A0A6G6WHQ2_9ACTN</name>
<keyword evidence="1" id="KW-1133">Transmembrane helix</keyword>
<organism evidence="2 3">
    <name type="scientific">Nocardioides anomalus</name>
    <dbReference type="NCBI Taxonomy" id="2712223"/>
    <lineage>
        <taxon>Bacteria</taxon>
        <taxon>Bacillati</taxon>
        <taxon>Actinomycetota</taxon>
        <taxon>Actinomycetes</taxon>
        <taxon>Propionibacteriales</taxon>
        <taxon>Nocardioidaceae</taxon>
        <taxon>Nocardioides</taxon>
    </lineage>
</organism>
<evidence type="ECO:0000313" key="3">
    <source>
        <dbReference type="Proteomes" id="UP000502996"/>
    </source>
</evidence>
<feature type="transmembrane region" description="Helical" evidence="1">
    <location>
        <begin position="61"/>
        <end position="79"/>
    </location>
</feature>
<keyword evidence="1" id="KW-0472">Membrane</keyword>
<feature type="transmembrane region" description="Helical" evidence="1">
    <location>
        <begin position="172"/>
        <end position="192"/>
    </location>
</feature>
<accession>A0A6G6WHQ2</accession>
<protein>
    <submittedName>
        <fullName evidence="2">Uncharacterized protein</fullName>
    </submittedName>
</protein>
<reference evidence="2 3" key="1">
    <citation type="submission" date="2020-02" db="EMBL/GenBank/DDBJ databases">
        <title>Full genome sequence of Nocardioides sp. R-3366.</title>
        <authorList>
            <person name="Im W.-T."/>
        </authorList>
    </citation>
    <scope>NUCLEOTIDE SEQUENCE [LARGE SCALE GENOMIC DNA]</scope>
    <source>
        <strain evidence="2 3">R-3366</strain>
    </source>
</reference>
<dbReference type="KEGG" id="nano:G5V58_19860"/>
<keyword evidence="3" id="KW-1185">Reference proteome</keyword>
<keyword evidence="1" id="KW-0812">Transmembrane</keyword>
<feature type="transmembrane region" description="Helical" evidence="1">
    <location>
        <begin position="17"/>
        <end position="40"/>
    </location>
</feature>
<sequence>MDTTTTLVFVAVVGGRFLLPLLIPYYPLPAVVACLLLDGVDQTIFQLFGHDPPGYQAYDKAMDVYYLSIAFLATLRNWASTPAFRIAWALYFYRLVGALLFELLHVRWLLLVFPNVFEYFFIAYETVRSRWRPTSLLVGWWLSAAAVIWVFVKLPQEWWLHVAELDVTDELGAHTWVVGPLIVLLGGLALAFQKLVRPRLRPTDWDWRFRPEPLPEEIDEPEEQSAWRMRYDAVLSANTAEKVLLLGLVSCIFAQMLPDFEGSTANLFVGVSVAVVLNTAVTLAAARRRWTFRSTALAFAVRLLLSVVAAYVANWFLRGRLDGYDTLFFLTMISLITTLHDRWRPVREVREVLAEGLPVPRLDVRR</sequence>
<proteinExistence type="predicted"/>
<feature type="transmembrane region" description="Helical" evidence="1">
    <location>
        <begin position="134"/>
        <end position="152"/>
    </location>
</feature>
<dbReference type="EMBL" id="CP049257">
    <property type="protein sequence ID" value="QIG44736.1"/>
    <property type="molecule type" value="Genomic_DNA"/>
</dbReference>
<feature type="transmembrane region" description="Helical" evidence="1">
    <location>
        <begin position="239"/>
        <end position="258"/>
    </location>
</feature>
<dbReference type="AlphaFoldDB" id="A0A6G6WHQ2"/>
<evidence type="ECO:0000313" key="2">
    <source>
        <dbReference type="EMBL" id="QIG44736.1"/>
    </source>
</evidence>